<feature type="transmembrane region" description="Helical" evidence="1">
    <location>
        <begin position="12"/>
        <end position="35"/>
    </location>
</feature>
<comment type="caution">
    <text evidence="2">The sequence shown here is derived from an EMBL/GenBank/DDBJ whole genome shotgun (WGS) entry which is preliminary data.</text>
</comment>
<reference evidence="2 3" key="1">
    <citation type="submission" date="2024-03" db="EMBL/GenBank/DDBJ databases">
        <title>Novel Streptomyces species of biotechnological and ecological value are a feature of Machair soil.</title>
        <authorList>
            <person name="Prole J.R."/>
            <person name="Goodfellow M."/>
            <person name="Allenby N."/>
            <person name="Ward A.C."/>
        </authorList>
    </citation>
    <scope>NUCLEOTIDE SEQUENCE [LARGE SCALE GENOMIC DNA]</scope>
    <source>
        <strain evidence="2 3">MS1.AVA.1</strain>
    </source>
</reference>
<evidence type="ECO:0000256" key="1">
    <source>
        <dbReference type="SAM" id="Phobius"/>
    </source>
</evidence>
<dbReference type="EMBL" id="JBBKAK010000001">
    <property type="protein sequence ID" value="MEJ8669070.1"/>
    <property type="molecule type" value="Genomic_DNA"/>
</dbReference>
<gene>
    <name evidence="2" type="ORF">WKI71_13180</name>
</gene>
<accession>A0ABU8ULQ6</accession>
<proteinExistence type="predicted"/>
<evidence type="ECO:0000313" key="3">
    <source>
        <dbReference type="Proteomes" id="UP001376459"/>
    </source>
</evidence>
<sequence length="42" mass="4032">MTGGLANTGSDVPVAALGTAAAVTAAAGAAVVFAMRRRRTEA</sequence>
<protein>
    <submittedName>
        <fullName evidence="2">LPXTG cell wall anchor domain-containing protein</fullName>
    </submittedName>
</protein>
<keyword evidence="1" id="KW-1133">Transmembrane helix</keyword>
<organism evidence="2 3">
    <name type="scientific">Streptomyces machairae</name>
    <dbReference type="NCBI Taxonomy" id="3134109"/>
    <lineage>
        <taxon>Bacteria</taxon>
        <taxon>Bacillati</taxon>
        <taxon>Actinomycetota</taxon>
        <taxon>Actinomycetes</taxon>
        <taxon>Kitasatosporales</taxon>
        <taxon>Streptomycetaceae</taxon>
        <taxon>Streptomyces</taxon>
    </lineage>
</organism>
<dbReference type="NCBIfam" id="TIGR01167">
    <property type="entry name" value="LPXTG_anchor"/>
    <property type="match status" value="1"/>
</dbReference>
<keyword evidence="1" id="KW-0472">Membrane</keyword>
<dbReference type="Proteomes" id="UP001376459">
    <property type="component" value="Unassembled WGS sequence"/>
</dbReference>
<keyword evidence="3" id="KW-1185">Reference proteome</keyword>
<evidence type="ECO:0000313" key="2">
    <source>
        <dbReference type="EMBL" id="MEJ8669070.1"/>
    </source>
</evidence>
<keyword evidence="1" id="KW-0812">Transmembrane</keyword>
<name>A0ABU8ULQ6_9ACTN</name>